<accession>A0A9P9WPI5</accession>
<protein>
    <submittedName>
        <fullName evidence="2">Uncharacterized protein</fullName>
    </submittedName>
</protein>
<evidence type="ECO:0000313" key="3">
    <source>
        <dbReference type="Proteomes" id="UP000829685"/>
    </source>
</evidence>
<name>A0A9P9WPI5_9PEZI</name>
<feature type="region of interest" description="Disordered" evidence="1">
    <location>
        <begin position="159"/>
        <end position="194"/>
    </location>
</feature>
<evidence type="ECO:0000313" key="2">
    <source>
        <dbReference type="EMBL" id="KAI1873448.1"/>
    </source>
</evidence>
<organism evidence="2 3">
    <name type="scientific">Neoarthrinium moseri</name>
    <dbReference type="NCBI Taxonomy" id="1658444"/>
    <lineage>
        <taxon>Eukaryota</taxon>
        <taxon>Fungi</taxon>
        <taxon>Dikarya</taxon>
        <taxon>Ascomycota</taxon>
        <taxon>Pezizomycotina</taxon>
        <taxon>Sordariomycetes</taxon>
        <taxon>Xylariomycetidae</taxon>
        <taxon>Amphisphaeriales</taxon>
        <taxon>Apiosporaceae</taxon>
        <taxon>Neoarthrinium</taxon>
    </lineage>
</organism>
<reference evidence="2" key="1">
    <citation type="submission" date="2021-03" db="EMBL/GenBank/DDBJ databases">
        <title>Revisited historic fungal species revealed as producer of novel bioactive compounds through whole genome sequencing and comparative genomics.</title>
        <authorList>
            <person name="Vignolle G.A."/>
            <person name="Hochenegger N."/>
            <person name="Mach R.L."/>
            <person name="Mach-Aigner A.R."/>
            <person name="Javad Rahimi M."/>
            <person name="Salim K.A."/>
            <person name="Chan C.M."/>
            <person name="Lim L.B.L."/>
            <person name="Cai F."/>
            <person name="Druzhinina I.S."/>
            <person name="U'Ren J.M."/>
            <person name="Derntl C."/>
        </authorList>
    </citation>
    <scope>NUCLEOTIDE SEQUENCE</scope>
    <source>
        <strain evidence="2">TUCIM 5799</strain>
    </source>
</reference>
<feature type="compositionally biased region" description="Polar residues" evidence="1">
    <location>
        <begin position="177"/>
        <end position="194"/>
    </location>
</feature>
<evidence type="ECO:0000256" key="1">
    <source>
        <dbReference type="SAM" id="MobiDB-lite"/>
    </source>
</evidence>
<proteinExistence type="predicted"/>
<feature type="compositionally biased region" description="Low complexity" evidence="1">
    <location>
        <begin position="49"/>
        <end position="60"/>
    </location>
</feature>
<comment type="caution">
    <text evidence="2">The sequence shown here is derived from an EMBL/GenBank/DDBJ whole genome shotgun (WGS) entry which is preliminary data.</text>
</comment>
<feature type="compositionally biased region" description="Acidic residues" evidence="1">
    <location>
        <begin position="161"/>
        <end position="176"/>
    </location>
</feature>
<gene>
    <name evidence="2" type="ORF">JX265_005070</name>
</gene>
<feature type="compositionally biased region" description="Polar residues" evidence="1">
    <location>
        <begin position="37"/>
        <end position="46"/>
    </location>
</feature>
<sequence length="323" mass="34984">MPATKVFAPGINASQSSLRAPTLPPYSETPQDFELTSFGSSQSEASLESYHSGASPSSSSQQDVTFRPTTQLQIQTEGKSWLSFPVPTRPTPIYIFSLSPDGSSLHRPLYASIRPKRSSGSCFLVHADDEHQAEHLTRTTYRFGPGKPPVVSLAHHGAVADDPEAQGEEEEEEGDPSTETFEVASRSTFSRTQTVTTSLGTFEWRYASKRERAAAGEGGADNLLVFERVEQPPANTTGGKGGERRTRVAQLVRSERYRTPGTGRSTAGNGGRLMLDLRGLGEKREEAVRRLAVTTALVMLKKEVDRRRMHQMVAMGAAGSGGG</sequence>
<keyword evidence="3" id="KW-1185">Reference proteome</keyword>
<dbReference type="AlphaFoldDB" id="A0A9P9WPI5"/>
<feature type="region of interest" description="Disordered" evidence="1">
    <location>
        <begin position="1"/>
        <end position="69"/>
    </location>
</feature>
<dbReference type="EMBL" id="JAFIMR010000010">
    <property type="protein sequence ID" value="KAI1873448.1"/>
    <property type="molecule type" value="Genomic_DNA"/>
</dbReference>
<dbReference type="Proteomes" id="UP000829685">
    <property type="component" value="Unassembled WGS sequence"/>
</dbReference>